<keyword evidence="2" id="KW-0378">Hydrolase</keyword>
<dbReference type="GO" id="GO:0046464">
    <property type="term" value="P:acylglycerol catabolic process"/>
    <property type="evidence" value="ECO:0007669"/>
    <property type="project" value="TreeGrafter"/>
</dbReference>
<organism evidence="2 3">
    <name type="scientific">Pelagibaculum spongiae</name>
    <dbReference type="NCBI Taxonomy" id="2080658"/>
    <lineage>
        <taxon>Bacteria</taxon>
        <taxon>Pseudomonadati</taxon>
        <taxon>Pseudomonadota</taxon>
        <taxon>Gammaproteobacteria</taxon>
        <taxon>Oceanospirillales</taxon>
        <taxon>Pelagibaculum</taxon>
    </lineage>
</organism>
<dbReference type="SUPFAM" id="SSF53474">
    <property type="entry name" value="alpha/beta-Hydrolases"/>
    <property type="match status" value="1"/>
</dbReference>
<dbReference type="GO" id="GO:0047372">
    <property type="term" value="F:monoacylglycerol lipase activity"/>
    <property type="evidence" value="ECO:0007669"/>
    <property type="project" value="TreeGrafter"/>
</dbReference>
<gene>
    <name evidence="2" type="ORF">DC094_12430</name>
</gene>
<dbReference type="PANTHER" id="PTHR43798:SF5">
    <property type="entry name" value="MONOACYLGLYCEROL LIPASE ABHD6"/>
    <property type="match status" value="1"/>
</dbReference>
<proteinExistence type="predicted"/>
<dbReference type="InterPro" id="IPR029058">
    <property type="entry name" value="AB_hydrolase_fold"/>
</dbReference>
<dbReference type="PANTHER" id="PTHR43798">
    <property type="entry name" value="MONOACYLGLYCEROL LIPASE"/>
    <property type="match status" value="1"/>
</dbReference>
<evidence type="ECO:0000313" key="2">
    <source>
        <dbReference type="EMBL" id="PVZ69032.1"/>
    </source>
</evidence>
<dbReference type="Proteomes" id="UP000244906">
    <property type="component" value="Unassembled WGS sequence"/>
</dbReference>
<accession>A0A2V1H034</accession>
<evidence type="ECO:0000259" key="1">
    <source>
        <dbReference type="Pfam" id="PF12146"/>
    </source>
</evidence>
<dbReference type="InterPro" id="IPR050266">
    <property type="entry name" value="AB_hydrolase_sf"/>
</dbReference>
<dbReference type="InterPro" id="IPR022742">
    <property type="entry name" value="Hydrolase_4"/>
</dbReference>
<feature type="domain" description="Serine aminopeptidase S33" evidence="1">
    <location>
        <begin position="40"/>
        <end position="160"/>
    </location>
</feature>
<sequence length="313" mass="34959">MGRVLSSTNIPLELSAWHEDVGGFLLGGYELKQPPSDSAPVICLFHGNGFCALPYWPFLKPLAEKYHLCLFNLEGHGSSETRKGGLESWNATARSMAAAFQRRKRHWGDRPVIALGHSVGGVMLMLMAQELMRGDKPWPYQKTLLLDPVIQPPGMILSIRLLKSLGLMGQTPLAKRAKARKSEWGNQQEAVSYLRYRGIYKAWDDQAFDWFLKEGLRHEAGQLKLNCSPQTEAAIFSGFPKGLWPMLNKMPGESSGIIYCKKGLPFIAKAMKKLKKDNPSIEQKSIDGGHCFMLEQPQSSAKMVADWLETAVL</sequence>
<dbReference type="AlphaFoldDB" id="A0A2V1H034"/>
<evidence type="ECO:0000313" key="3">
    <source>
        <dbReference type="Proteomes" id="UP000244906"/>
    </source>
</evidence>
<dbReference type="Gene3D" id="3.40.50.1820">
    <property type="entry name" value="alpha/beta hydrolase"/>
    <property type="match status" value="1"/>
</dbReference>
<reference evidence="2 3" key="1">
    <citation type="submission" date="2018-04" db="EMBL/GenBank/DDBJ databases">
        <title>Thalassorhabdus spongiae gen. nov., sp. nov., isolated from a marine sponge in South-West Iceland.</title>
        <authorList>
            <person name="Knobloch S."/>
            <person name="Daussin A."/>
            <person name="Johannsson R."/>
            <person name="Marteinsson V.T."/>
        </authorList>
    </citation>
    <scope>NUCLEOTIDE SEQUENCE [LARGE SCALE GENOMIC DNA]</scope>
    <source>
        <strain evidence="2 3">Hp12</strain>
    </source>
</reference>
<dbReference type="Pfam" id="PF12146">
    <property type="entry name" value="Hydrolase_4"/>
    <property type="match status" value="1"/>
</dbReference>
<dbReference type="GO" id="GO:0016020">
    <property type="term" value="C:membrane"/>
    <property type="evidence" value="ECO:0007669"/>
    <property type="project" value="TreeGrafter"/>
</dbReference>
<comment type="caution">
    <text evidence="2">The sequence shown here is derived from an EMBL/GenBank/DDBJ whole genome shotgun (WGS) entry which is preliminary data.</text>
</comment>
<protein>
    <submittedName>
        <fullName evidence="2">Alpha/beta hydrolase</fullName>
    </submittedName>
</protein>
<dbReference type="EMBL" id="QDDL01000004">
    <property type="protein sequence ID" value="PVZ69032.1"/>
    <property type="molecule type" value="Genomic_DNA"/>
</dbReference>
<keyword evidence="3" id="KW-1185">Reference proteome</keyword>
<name>A0A2V1H034_9GAMM</name>